<dbReference type="AlphaFoldDB" id="A0A2H5EZB0"/>
<reference evidence="1 2" key="1">
    <citation type="journal article" date="2013" name="Antonie Van Leeuwenhoek">
        <title>Paracoccus zhejiangensis sp. nov., isolated from activated sludge in wastewater-treatment system.</title>
        <authorList>
            <person name="Wu Z.G."/>
            <person name="Zhang D.F."/>
            <person name="Liu Y.L."/>
            <person name="Wang F."/>
            <person name="Jiang X."/>
            <person name="Li C."/>
            <person name="Li S.P."/>
            <person name="Hong Q."/>
            <person name="Li W.J."/>
        </authorList>
    </citation>
    <scope>NUCLEOTIDE SEQUENCE [LARGE SCALE GENOMIC DNA]</scope>
    <source>
        <strain evidence="1 2">J6</strain>
    </source>
</reference>
<dbReference type="Proteomes" id="UP000234530">
    <property type="component" value="Chromosome"/>
</dbReference>
<name>A0A2H5EZB0_9RHOB</name>
<accession>A0A2H5EZB0</accession>
<dbReference type="KEGG" id="pzh:CX676_11030"/>
<evidence type="ECO:0000313" key="1">
    <source>
        <dbReference type="EMBL" id="AUH64631.1"/>
    </source>
</evidence>
<proteinExistence type="predicted"/>
<organism evidence="1 2">
    <name type="scientific">Paracoccus zhejiangensis</name>
    <dbReference type="NCBI Taxonomy" id="1077935"/>
    <lineage>
        <taxon>Bacteria</taxon>
        <taxon>Pseudomonadati</taxon>
        <taxon>Pseudomonadota</taxon>
        <taxon>Alphaproteobacteria</taxon>
        <taxon>Rhodobacterales</taxon>
        <taxon>Paracoccaceae</taxon>
        <taxon>Paracoccus</taxon>
    </lineage>
</organism>
<dbReference type="RefSeq" id="WP_101752660.1">
    <property type="nucleotide sequence ID" value="NZ_CP025430.1"/>
</dbReference>
<dbReference type="EMBL" id="CP025430">
    <property type="protein sequence ID" value="AUH64631.1"/>
    <property type="molecule type" value="Genomic_DNA"/>
</dbReference>
<keyword evidence="2" id="KW-1185">Reference proteome</keyword>
<protein>
    <recommendedName>
        <fullName evidence="3">Flagellin</fullName>
    </recommendedName>
</protein>
<evidence type="ECO:0000313" key="2">
    <source>
        <dbReference type="Proteomes" id="UP000234530"/>
    </source>
</evidence>
<dbReference type="SUPFAM" id="SSF64518">
    <property type="entry name" value="Phase 1 flagellin"/>
    <property type="match status" value="1"/>
</dbReference>
<sequence length="338" mass="35588">MTIHSVGDQSRALILRSETTRLRERLQVLTGEMSSGITADRAGRLSGNTVLLNHYESQITLLTQYQQAGAEAGAIASAAQDVLSALRADAATLRGSLLSVTPADSSGFIPLRAAEARGHFISAVGRLNTEVAGLHLFAGQNSDTPPLIEPEPILAELRLLTSGLTTADAVATVISDWFDAAPGAGGFLDFAYRGTIDRPRQVQISEDRSIAFATSAATPVIRDLLASLALAAVADSAALATPGAERLALIQRSSEALVTNEAGLVDEMGRVGLLEALTARFGSENANALSVVQVGRAGLVTADPFETSTALHEVETQLETLYTLTARLSRLKLVDYLR</sequence>
<dbReference type="OrthoDB" id="7312911at2"/>
<gene>
    <name evidence="1" type="ORF">CX676_11030</name>
</gene>
<evidence type="ECO:0008006" key="3">
    <source>
        <dbReference type="Google" id="ProtNLM"/>
    </source>
</evidence>